<organism evidence="1 2">
    <name type="scientific">Paractinoplanes lichenicola</name>
    <dbReference type="NCBI Taxonomy" id="2802976"/>
    <lineage>
        <taxon>Bacteria</taxon>
        <taxon>Bacillati</taxon>
        <taxon>Actinomycetota</taxon>
        <taxon>Actinomycetes</taxon>
        <taxon>Micromonosporales</taxon>
        <taxon>Micromonosporaceae</taxon>
        <taxon>Paractinoplanes</taxon>
    </lineage>
</organism>
<evidence type="ECO:0000313" key="2">
    <source>
        <dbReference type="Proteomes" id="UP000598996"/>
    </source>
</evidence>
<dbReference type="InterPro" id="IPR010581">
    <property type="entry name" value="DUF1152"/>
</dbReference>
<protein>
    <submittedName>
        <fullName evidence="1">DUF1152 domain-containing protein</fullName>
    </submittedName>
</protein>
<gene>
    <name evidence="1" type="ORF">JKJ07_07890</name>
</gene>
<comment type="caution">
    <text evidence="1">The sequence shown here is derived from an EMBL/GenBank/DDBJ whole genome shotgun (WGS) entry which is preliminary data.</text>
</comment>
<evidence type="ECO:0000313" key="1">
    <source>
        <dbReference type="EMBL" id="MBL7254229.1"/>
    </source>
</evidence>
<dbReference type="Pfam" id="PF06626">
    <property type="entry name" value="DUF1152"/>
    <property type="match status" value="1"/>
</dbReference>
<accession>A0ABS1VHN5</accession>
<reference evidence="1 2" key="1">
    <citation type="submission" date="2021-01" db="EMBL/GenBank/DDBJ databases">
        <title>Actinoplanes sp. nov. LDG1-01 isolated from lichen.</title>
        <authorList>
            <person name="Saeng-In P."/>
            <person name="Phongsopitanun W."/>
            <person name="Kanchanasin P."/>
            <person name="Yuki M."/>
            <person name="Kudo T."/>
            <person name="Ohkuma M."/>
            <person name="Tanasupawat S."/>
        </authorList>
    </citation>
    <scope>NUCLEOTIDE SEQUENCE [LARGE SCALE GENOMIC DNA]</scope>
    <source>
        <strain evidence="1 2">LDG1-01</strain>
    </source>
</reference>
<dbReference type="RefSeq" id="WP_202990559.1">
    <property type="nucleotide sequence ID" value="NZ_JAENHO010000002.1"/>
</dbReference>
<name>A0ABS1VHN5_9ACTN</name>
<dbReference type="EMBL" id="JAENHO010000002">
    <property type="protein sequence ID" value="MBL7254229.1"/>
    <property type="molecule type" value="Genomic_DNA"/>
</dbReference>
<keyword evidence="2" id="KW-1185">Reference proteome</keyword>
<proteinExistence type="predicted"/>
<dbReference type="Proteomes" id="UP000598996">
    <property type="component" value="Unassembled WGS sequence"/>
</dbReference>
<sequence length="319" mass="34078">MTFSLSTPPLFAALAPARRVLIAGAGGGFDVYAGLPLALALWEAGVEVHLANLSFSELELVDRESWLTEQIVAVTPASASPDWYFPEGVLAKWLASQDLPSTVYAFPPLGVQTLREAYGHLVALHDIDAIVLVDGGTDILMRGDENGIGTPVEDLTSVGAVAGIDLPIKLVTCLGFGIDAYHGVQSVEVLENLAALDREGGYLGALSIPGSSREARLYRAAVADAAAATPDRPSIVNGQIAAALAGEFGDVQFTRRTTGSALFVNPLMTVYFTVNLDKLAARCLYLDRIENTVGRRQVISRIEAYRNEVTTRIPRAYPH</sequence>